<dbReference type="PRINTS" id="PR00480">
    <property type="entry name" value="ASTACIN"/>
</dbReference>
<protein>
    <recommendedName>
        <fullName evidence="1">Metalloendopeptidase</fullName>
        <ecNumber evidence="1">3.4.24.-</ecNumber>
    </recommendedName>
</protein>
<organism evidence="4 5">
    <name type="scientific">Zasmidium cellare</name>
    <name type="common">Wine cellar mold</name>
    <name type="synonym">Racodium cellare</name>
    <dbReference type="NCBI Taxonomy" id="395010"/>
    <lineage>
        <taxon>Eukaryota</taxon>
        <taxon>Fungi</taxon>
        <taxon>Dikarya</taxon>
        <taxon>Ascomycota</taxon>
        <taxon>Pezizomycotina</taxon>
        <taxon>Dothideomycetes</taxon>
        <taxon>Dothideomycetidae</taxon>
        <taxon>Mycosphaerellales</taxon>
        <taxon>Mycosphaerellaceae</taxon>
        <taxon>Zasmidium</taxon>
    </lineage>
</organism>
<keyword evidence="1" id="KW-0862">Zinc</keyword>
<dbReference type="EMBL" id="JAXOVC010000007">
    <property type="protein sequence ID" value="KAK4499440.1"/>
    <property type="molecule type" value="Genomic_DNA"/>
</dbReference>
<dbReference type="Pfam" id="PF01400">
    <property type="entry name" value="Astacin"/>
    <property type="match status" value="1"/>
</dbReference>
<name>A0ABR0EE67_ZASCE</name>
<comment type="caution">
    <text evidence="4">The sequence shown here is derived from an EMBL/GenBank/DDBJ whole genome shotgun (WGS) entry which is preliminary data.</text>
</comment>
<evidence type="ECO:0000259" key="3">
    <source>
        <dbReference type="Pfam" id="PF01400"/>
    </source>
</evidence>
<feature type="signal peptide" evidence="1">
    <location>
        <begin position="1"/>
        <end position="21"/>
    </location>
</feature>
<feature type="domain" description="Peptidase M12A" evidence="3">
    <location>
        <begin position="166"/>
        <end position="198"/>
    </location>
</feature>
<evidence type="ECO:0000313" key="4">
    <source>
        <dbReference type="EMBL" id="KAK4499440.1"/>
    </source>
</evidence>
<keyword evidence="1" id="KW-0732">Signal</keyword>
<comment type="cofactor">
    <cofactor evidence="1">
        <name>Zn(2+)</name>
        <dbReference type="ChEBI" id="CHEBI:29105"/>
    </cofactor>
    <text evidence="1">Binds 1 zinc ion per subunit.</text>
</comment>
<dbReference type="InterPro" id="IPR024079">
    <property type="entry name" value="MetalloPept_cat_dom_sf"/>
</dbReference>
<evidence type="ECO:0000313" key="5">
    <source>
        <dbReference type="Proteomes" id="UP001305779"/>
    </source>
</evidence>
<keyword evidence="5" id="KW-1185">Reference proteome</keyword>
<keyword evidence="1" id="KW-0479">Metal-binding</keyword>
<feature type="region of interest" description="Disordered" evidence="2">
    <location>
        <begin position="329"/>
        <end position="360"/>
    </location>
</feature>
<keyword evidence="1" id="KW-0482">Metalloprotease</keyword>
<sequence length="360" mass="39294">MQPLAVFSSLLLIGALRGTTACPEPNNDSLSARWYSVGNPTGDEPKTNNAWPVTEEGVQPVRYCWVKQSDKASLQAILNAAIEKWSYAMQNSALQIIPDQTNGPNICGGNGVRDDALQIEDISDSDSGAMTTQGYWGMEGQMDPGRHTMKFFVEYPGRNPHPNDVVTMAHELGHAIGLEHEHARPDAAESIWFYCENLYDYDDVKARIQPPDTIDAACKSRSIARKYGFSAWAYLPSEDHGMIGQNAWSKKFDRDSIMIYGSYDGGKKLPPTDNSYGKPVLLGHSPGDKDPNAGQRYKIYMGGSPNKAAAGISEGDTARVAQLYPPKNADDADMAGANDAEWQGTSKAVARRGVKTAMPR</sequence>
<dbReference type="Gene3D" id="3.40.390.10">
    <property type="entry name" value="Collagenase (Catalytic Domain)"/>
    <property type="match status" value="1"/>
</dbReference>
<accession>A0ABR0EE67</accession>
<evidence type="ECO:0000256" key="2">
    <source>
        <dbReference type="SAM" id="MobiDB-lite"/>
    </source>
</evidence>
<evidence type="ECO:0000256" key="1">
    <source>
        <dbReference type="RuleBase" id="RU361183"/>
    </source>
</evidence>
<reference evidence="4 5" key="1">
    <citation type="journal article" date="2023" name="G3 (Bethesda)">
        <title>A chromosome-level genome assembly of Zasmidium syzygii isolated from banana leaves.</title>
        <authorList>
            <person name="van Westerhoven A.C."/>
            <person name="Mehrabi R."/>
            <person name="Talebi R."/>
            <person name="Steentjes M.B.F."/>
            <person name="Corcolon B."/>
            <person name="Chong P.A."/>
            <person name="Kema G.H.J."/>
            <person name="Seidl M.F."/>
        </authorList>
    </citation>
    <scope>NUCLEOTIDE SEQUENCE [LARGE SCALE GENOMIC DNA]</scope>
    <source>
        <strain evidence="4 5">P124</strain>
    </source>
</reference>
<dbReference type="Proteomes" id="UP001305779">
    <property type="component" value="Unassembled WGS sequence"/>
</dbReference>
<dbReference type="EC" id="3.4.24.-" evidence="1"/>
<keyword evidence="1" id="KW-0645">Protease</keyword>
<dbReference type="SUPFAM" id="SSF55486">
    <property type="entry name" value="Metalloproteases ('zincins'), catalytic domain"/>
    <property type="match status" value="1"/>
</dbReference>
<gene>
    <name evidence="4" type="ORF">PRZ48_009954</name>
</gene>
<feature type="chain" id="PRO_5044978713" description="Metalloendopeptidase" evidence="1">
    <location>
        <begin position="22"/>
        <end position="360"/>
    </location>
</feature>
<keyword evidence="1" id="KW-0378">Hydrolase</keyword>
<proteinExistence type="predicted"/>
<dbReference type="InterPro" id="IPR001506">
    <property type="entry name" value="Peptidase_M12A"/>
</dbReference>